<dbReference type="InterPro" id="IPR000182">
    <property type="entry name" value="GNAT_dom"/>
</dbReference>
<dbReference type="GO" id="GO:0016747">
    <property type="term" value="F:acyltransferase activity, transferring groups other than amino-acyl groups"/>
    <property type="evidence" value="ECO:0007669"/>
    <property type="project" value="InterPro"/>
</dbReference>
<accession>A0A132BX84</accession>
<dbReference type="AlphaFoldDB" id="A0A132BX84"/>
<dbReference type="InterPro" id="IPR052564">
    <property type="entry name" value="N-acetyltrans/Recomb-assoc"/>
</dbReference>
<dbReference type="PANTHER" id="PTHR43451">
    <property type="entry name" value="ACETYLTRANSFERASE (GNAT) FAMILY PROTEIN"/>
    <property type="match status" value="1"/>
</dbReference>
<evidence type="ECO:0000313" key="2">
    <source>
        <dbReference type="EMBL" id="KUP92985.1"/>
    </source>
</evidence>
<reference evidence="2 3" key="1">
    <citation type="submission" date="2015-12" db="EMBL/GenBank/DDBJ databases">
        <title>Genome sequence of the marine Rhodobacteraceae strain O3.65, Candidatus Tritonibacter horizontis.</title>
        <authorList>
            <person name="Poehlein A."/>
            <person name="Giebel H.A."/>
            <person name="Voget S."/>
            <person name="Brinkhoff T."/>
        </authorList>
    </citation>
    <scope>NUCLEOTIDE SEQUENCE [LARGE SCALE GENOMIC DNA]</scope>
    <source>
        <strain evidence="2 3">O3.65</strain>
    </source>
</reference>
<dbReference type="Pfam" id="PF13673">
    <property type="entry name" value="Acetyltransf_10"/>
    <property type="match status" value="1"/>
</dbReference>
<name>A0A132BX84_9RHOB</name>
<comment type="caution">
    <text evidence="2">The sequence shown here is derived from an EMBL/GenBank/DDBJ whole genome shotgun (WGS) entry which is preliminary data.</text>
</comment>
<dbReference type="PROSITE" id="PS51186">
    <property type="entry name" value="GNAT"/>
    <property type="match status" value="1"/>
</dbReference>
<dbReference type="Gene3D" id="3.40.630.30">
    <property type="match status" value="1"/>
</dbReference>
<dbReference type="PANTHER" id="PTHR43451:SF1">
    <property type="entry name" value="ACETYLTRANSFERASE"/>
    <property type="match status" value="1"/>
</dbReference>
<dbReference type="PATRIC" id="fig|1768241.3.peg.2217"/>
<gene>
    <name evidence="2" type="primary">yafP</name>
    <name evidence="2" type="ORF">TRIHO_21080</name>
</gene>
<dbReference type="RefSeq" id="WP_232367769.1">
    <property type="nucleotide sequence ID" value="NZ_LPUY01000063.1"/>
</dbReference>
<keyword evidence="2" id="KW-0012">Acyltransferase</keyword>
<evidence type="ECO:0000313" key="3">
    <source>
        <dbReference type="Proteomes" id="UP000068382"/>
    </source>
</evidence>
<evidence type="ECO:0000259" key="1">
    <source>
        <dbReference type="PROSITE" id="PS51186"/>
    </source>
</evidence>
<keyword evidence="2" id="KW-0808">Transferase</keyword>
<proteinExistence type="predicted"/>
<feature type="domain" description="N-acetyltransferase" evidence="1">
    <location>
        <begin position="3"/>
        <end position="157"/>
    </location>
</feature>
<dbReference type="EMBL" id="LPUY01000063">
    <property type="protein sequence ID" value="KUP92985.1"/>
    <property type="molecule type" value="Genomic_DNA"/>
</dbReference>
<keyword evidence="3" id="KW-1185">Reference proteome</keyword>
<protein>
    <submittedName>
        <fullName evidence="2">Putative N-acetyltransferase YafP</fullName>
        <ecNumber evidence="2">2.3.1.-</ecNumber>
    </submittedName>
</protein>
<dbReference type="InterPro" id="IPR016181">
    <property type="entry name" value="Acyl_CoA_acyltransferase"/>
</dbReference>
<dbReference type="SUPFAM" id="SSF55729">
    <property type="entry name" value="Acyl-CoA N-acyltransferases (Nat)"/>
    <property type="match status" value="1"/>
</dbReference>
<dbReference type="EC" id="2.3.1.-" evidence="2"/>
<organism evidence="2 3">
    <name type="scientific">Tritonibacter horizontis</name>
    <dbReference type="NCBI Taxonomy" id="1768241"/>
    <lineage>
        <taxon>Bacteria</taxon>
        <taxon>Pseudomonadati</taxon>
        <taxon>Pseudomonadota</taxon>
        <taxon>Alphaproteobacteria</taxon>
        <taxon>Rhodobacterales</taxon>
        <taxon>Paracoccaceae</taxon>
        <taxon>Tritonibacter</taxon>
    </lineage>
</organism>
<sequence>MAMQIRDFADRDAADWARIFHAAVHDIGGRDYSPAQCAAWSPAPAPVERVLDRARDGRRIWVATDAADVAQGFIELEPDGHIDCFYLAPDVAGQGIGAALYDRLQTEARALGLTVLYVEASEAARRFFLRQGFADAGRRDFVRRGVMIHNYAMTKTL</sequence>
<dbReference type="Proteomes" id="UP000068382">
    <property type="component" value="Unassembled WGS sequence"/>
</dbReference>
<dbReference type="CDD" id="cd04301">
    <property type="entry name" value="NAT_SF"/>
    <property type="match status" value="1"/>
</dbReference>